<evidence type="ECO:0000313" key="1">
    <source>
        <dbReference type="EMBL" id="PRX59865.1"/>
    </source>
</evidence>
<evidence type="ECO:0000313" key="2">
    <source>
        <dbReference type="Proteomes" id="UP000238312"/>
    </source>
</evidence>
<organism evidence="1 2">
    <name type="scientific">Nonomuraea fuscirosea</name>
    <dbReference type="NCBI Taxonomy" id="1291556"/>
    <lineage>
        <taxon>Bacteria</taxon>
        <taxon>Bacillati</taxon>
        <taxon>Actinomycetota</taxon>
        <taxon>Actinomycetes</taxon>
        <taxon>Streptosporangiales</taxon>
        <taxon>Streptosporangiaceae</taxon>
        <taxon>Nonomuraea</taxon>
    </lineage>
</organism>
<accession>A0A2T0MP81</accession>
<gene>
    <name evidence="1" type="ORF">B0I32_1184</name>
</gene>
<protein>
    <submittedName>
        <fullName evidence="1">Uncharacterized protein</fullName>
    </submittedName>
</protein>
<keyword evidence="2" id="KW-1185">Reference proteome</keyword>
<dbReference type="EMBL" id="PVNG01000018">
    <property type="protein sequence ID" value="PRX59865.1"/>
    <property type="molecule type" value="Genomic_DNA"/>
</dbReference>
<name>A0A2T0MP81_9ACTN</name>
<proteinExistence type="predicted"/>
<dbReference type="OrthoDB" id="513474at2"/>
<dbReference type="Proteomes" id="UP000238312">
    <property type="component" value="Unassembled WGS sequence"/>
</dbReference>
<dbReference type="AlphaFoldDB" id="A0A2T0MP81"/>
<sequence length="93" mass="10762">MFSVRWPHYFDEQAPLIEAKGWFSDVLVEREGQYYRPVFYDPVRLGQEIAEEMSNGAGFFREPNLVVVDRVTRDHIEAAISALVDNGFNLLPE</sequence>
<comment type="caution">
    <text evidence="1">The sequence shown here is derived from an EMBL/GenBank/DDBJ whole genome shotgun (WGS) entry which is preliminary data.</text>
</comment>
<dbReference type="RefSeq" id="WP_106247294.1">
    <property type="nucleotide sequence ID" value="NZ_PVNG01000018.1"/>
</dbReference>
<reference evidence="1 2" key="1">
    <citation type="submission" date="2018-03" db="EMBL/GenBank/DDBJ databases">
        <title>Genomic Encyclopedia of Type Strains, Phase III (KMG-III): the genomes of soil and plant-associated and newly described type strains.</title>
        <authorList>
            <person name="Whitman W."/>
        </authorList>
    </citation>
    <scope>NUCLEOTIDE SEQUENCE [LARGE SCALE GENOMIC DNA]</scope>
    <source>
        <strain evidence="1 2">CGMCC 4.7104</strain>
    </source>
</reference>